<dbReference type="Gene3D" id="3.40.1360.10">
    <property type="match status" value="1"/>
</dbReference>
<dbReference type="GO" id="GO:0046872">
    <property type="term" value="F:metal ion binding"/>
    <property type="evidence" value="ECO:0007669"/>
    <property type="project" value="UniProtKB-KW"/>
</dbReference>
<dbReference type="Pfam" id="PF21180">
    <property type="entry name" value="TOP6A-Spo11_Toprim"/>
    <property type="match status" value="1"/>
</dbReference>
<comment type="cofactor">
    <cofactor evidence="2">
        <name>Mg(2+)</name>
        <dbReference type="ChEBI" id="CHEBI:18420"/>
    </cofactor>
</comment>
<dbReference type="GO" id="GO:0000228">
    <property type="term" value="C:nuclear chromosome"/>
    <property type="evidence" value="ECO:0007669"/>
    <property type="project" value="TreeGrafter"/>
</dbReference>
<dbReference type="SUPFAM" id="SSF56726">
    <property type="entry name" value="DNA topoisomerase IV, alpha subunit"/>
    <property type="match status" value="1"/>
</dbReference>
<dbReference type="GeneID" id="30199697"/>
<dbReference type="GO" id="GO:0000706">
    <property type="term" value="P:meiotic DNA double-strand break processing"/>
    <property type="evidence" value="ECO:0007669"/>
    <property type="project" value="TreeGrafter"/>
</dbReference>
<keyword evidence="7 10" id="KW-0799">Topoisomerase</keyword>
<evidence type="ECO:0000256" key="9">
    <source>
        <dbReference type="ARBA" id="ARBA00023235"/>
    </source>
</evidence>
<dbReference type="GO" id="GO:0007131">
    <property type="term" value="P:reciprocal meiotic recombination"/>
    <property type="evidence" value="ECO:0007669"/>
    <property type="project" value="TreeGrafter"/>
</dbReference>
<dbReference type="InterPro" id="IPR002815">
    <property type="entry name" value="Spo11/TopoVI_A"/>
</dbReference>
<dbReference type="GO" id="GO:0003677">
    <property type="term" value="F:DNA binding"/>
    <property type="evidence" value="ECO:0007669"/>
    <property type="project" value="UniProtKB-UniRule"/>
</dbReference>
<evidence type="ECO:0000256" key="10">
    <source>
        <dbReference type="PROSITE-ProRule" id="PRU01385"/>
    </source>
</evidence>
<dbReference type="PROSITE" id="PS52041">
    <property type="entry name" value="TOPO_IIB"/>
    <property type="match status" value="1"/>
</dbReference>
<feature type="domain" description="Spo11/DNA topoisomerase VI subunit A N-terminal" evidence="11">
    <location>
        <begin position="2"/>
        <end position="58"/>
    </location>
</feature>
<evidence type="ECO:0000259" key="12">
    <source>
        <dbReference type="Pfam" id="PF21180"/>
    </source>
</evidence>
<accession>A0A1E3NV69</accession>
<reference evidence="13 14" key="1">
    <citation type="journal article" date="2016" name="Proc. Natl. Acad. Sci. U.S.A.">
        <title>Comparative genomics of biotechnologically important yeasts.</title>
        <authorList>
            <person name="Riley R."/>
            <person name="Haridas S."/>
            <person name="Wolfe K.H."/>
            <person name="Lopes M.R."/>
            <person name="Hittinger C.T."/>
            <person name="Goeker M."/>
            <person name="Salamov A.A."/>
            <person name="Wisecaver J.H."/>
            <person name="Long T.M."/>
            <person name="Calvey C.H."/>
            <person name="Aerts A.L."/>
            <person name="Barry K.W."/>
            <person name="Choi C."/>
            <person name="Clum A."/>
            <person name="Coughlan A.Y."/>
            <person name="Deshpande S."/>
            <person name="Douglass A.P."/>
            <person name="Hanson S.J."/>
            <person name="Klenk H.-P."/>
            <person name="LaButti K.M."/>
            <person name="Lapidus A."/>
            <person name="Lindquist E.A."/>
            <person name="Lipzen A.M."/>
            <person name="Meier-Kolthoff J.P."/>
            <person name="Ohm R.A."/>
            <person name="Otillar R.P."/>
            <person name="Pangilinan J.L."/>
            <person name="Peng Y."/>
            <person name="Rokas A."/>
            <person name="Rosa C.A."/>
            <person name="Scheuner C."/>
            <person name="Sibirny A.A."/>
            <person name="Slot J.C."/>
            <person name="Stielow J.B."/>
            <person name="Sun H."/>
            <person name="Kurtzman C.P."/>
            <person name="Blackwell M."/>
            <person name="Grigoriev I.V."/>
            <person name="Jeffries T.W."/>
        </authorList>
    </citation>
    <scope>NUCLEOTIDE SEQUENCE [LARGE SCALE GENOMIC DNA]</scope>
    <source>
        <strain evidence="14">ATCC 58044 / CBS 1984 / NCYC 433 / NRRL Y-366-8</strain>
    </source>
</reference>
<sequence length="287" mass="32634">AMYTRLISLLIENLEKNIITTKRDLYYQDVSLFQNQANVDAIIEDLCNVLGFTNQELGAVAALKGLCFGDVTLLNGNPNLDQIFTRQQGSFLIPRLNNKSKIQLSNDVQYILVVEKDAVFNLLCDPTNSNRIIVTGKGFPDHLTKRFLSLLSITYPHLPVLGIADIDPYGLNIMKQFKSGGDKSNCFMVNKDQKFDCPRLKLVDITILDFIKKLDCLDLTIRDFTLSSKMLELDFYNDVQQEIWRSELQRSMFFGKKAEIDVIKGSNDNLEINLTQYIANAIDKAMK</sequence>
<dbReference type="Pfam" id="PF04406">
    <property type="entry name" value="TP6A_N"/>
    <property type="match status" value="1"/>
</dbReference>
<dbReference type="GO" id="GO:0042138">
    <property type="term" value="P:meiotic DNA double-strand break formation"/>
    <property type="evidence" value="ECO:0007669"/>
    <property type="project" value="TreeGrafter"/>
</dbReference>
<dbReference type="CDD" id="cd00223">
    <property type="entry name" value="TOPRIM_TopoIIB_SPO"/>
    <property type="match status" value="1"/>
</dbReference>
<evidence type="ECO:0000256" key="7">
    <source>
        <dbReference type="ARBA" id="ARBA00023029"/>
    </source>
</evidence>
<evidence type="ECO:0000256" key="4">
    <source>
        <dbReference type="ARBA" id="ARBA00012895"/>
    </source>
</evidence>
<feature type="active site" description="O-(5'-phospho-DNA)-tyrosine intermediate" evidence="10">
    <location>
        <position position="27"/>
    </location>
</feature>
<proteinExistence type="inferred from homology"/>
<keyword evidence="8 10" id="KW-0238">DNA-binding</keyword>
<dbReference type="InterPro" id="IPR036388">
    <property type="entry name" value="WH-like_DNA-bd_sf"/>
</dbReference>
<evidence type="ECO:0000256" key="2">
    <source>
        <dbReference type="ARBA" id="ARBA00001946"/>
    </source>
</evidence>
<comment type="similarity">
    <text evidence="3 10">Belongs to the TOP6A family.</text>
</comment>
<dbReference type="AlphaFoldDB" id="A0A1E3NV69"/>
<keyword evidence="6" id="KW-0460">Magnesium</keyword>
<dbReference type="OrthoDB" id="5377392at2759"/>
<dbReference type="EMBL" id="KV454214">
    <property type="protein sequence ID" value="ODQ56995.1"/>
    <property type="molecule type" value="Genomic_DNA"/>
</dbReference>
<evidence type="ECO:0000313" key="14">
    <source>
        <dbReference type="Proteomes" id="UP000094112"/>
    </source>
</evidence>
<dbReference type="EC" id="5.6.2.2" evidence="4"/>
<comment type="catalytic activity">
    <reaction evidence="1 10">
        <text>ATP-dependent breakage, passage and rejoining of double-stranded DNA.</text>
        <dbReference type="EC" id="5.6.2.2"/>
    </reaction>
</comment>
<evidence type="ECO:0000256" key="5">
    <source>
        <dbReference type="ARBA" id="ARBA00022723"/>
    </source>
</evidence>
<dbReference type="InterPro" id="IPR013049">
    <property type="entry name" value="Spo11/TopoVI_A_N"/>
</dbReference>
<feature type="domain" description="Topoisomerase 6 subunit A/Spo11 TOPRIM" evidence="12">
    <location>
        <begin position="110"/>
        <end position="280"/>
    </location>
</feature>
<dbReference type="Gene3D" id="1.10.10.10">
    <property type="entry name" value="Winged helix-like DNA-binding domain superfamily/Winged helix DNA-binding domain"/>
    <property type="match status" value="1"/>
</dbReference>
<keyword evidence="9 10" id="KW-0413">Isomerase</keyword>
<keyword evidence="5" id="KW-0479">Metal-binding</keyword>
<dbReference type="STRING" id="683960.A0A1E3NV69"/>
<dbReference type="PANTHER" id="PTHR10848">
    <property type="entry name" value="MEIOTIC RECOMBINATION PROTEIN SPO11"/>
    <property type="match status" value="1"/>
</dbReference>
<name>A0A1E3NV69_WICAA</name>
<dbReference type="GO" id="GO:0003918">
    <property type="term" value="F:DNA topoisomerase type II (double strand cut, ATP-hydrolyzing) activity"/>
    <property type="evidence" value="ECO:0007669"/>
    <property type="project" value="UniProtKB-UniRule"/>
</dbReference>
<keyword evidence="14" id="KW-1185">Reference proteome</keyword>
<dbReference type="PRINTS" id="PR01550">
    <property type="entry name" value="TOP6AFAMILY"/>
</dbReference>
<evidence type="ECO:0000259" key="11">
    <source>
        <dbReference type="Pfam" id="PF04406"/>
    </source>
</evidence>
<feature type="non-terminal residue" evidence="13">
    <location>
        <position position="1"/>
    </location>
</feature>
<dbReference type="InterPro" id="IPR034136">
    <property type="entry name" value="TOPRIM_Topo6A/Spo11"/>
</dbReference>
<dbReference type="GO" id="GO:0005524">
    <property type="term" value="F:ATP binding"/>
    <property type="evidence" value="ECO:0007669"/>
    <property type="project" value="InterPro"/>
</dbReference>
<evidence type="ECO:0000256" key="6">
    <source>
        <dbReference type="ARBA" id="ARBA00022842"/>
    </source>
</evidence>
<evidence type="ECO:0000256" key="8">
    <source>
        <dbReference type="ARBA" id="ARBA00023125"/>
    </source>
</evidence>
<evidence type="ECO:0000313" key="13">
    <source>
        <dbReference type="EMBL" id="ODQ56995.1"/>
    </source>
</evidence>
<evidence type="ECO:0000256" key="1">
    <source>
        <dbReference type="ARBA" id="ARBA00000185"/>
    </source>
</evidence>
<dbReference type="RefSeq" id="XP_019036202.1">
    <property type="nucleotide sequence ID" value="XM_019182451.1"/>
</dbReference>
<dbReference type="Proteomes" id="UP000094112">
    <property type="component" value="Unassembled WGS sequence"/>
</dbReference>
<evidence type="ECO:0000256" key="3">
    <source>
        <dbReference type="ARBA" id="ARBA00006559"/>
    </source>
</evidence>
<gene>
    <name evidence="13" type="ORF">WICANDRAFT_36588</name>
</gene>
<organism evidence="13 14">
    <name type="scientific">Wickerhamomyces anomalus (strain ATCC 58044 / CBS 1984 / NCYC 433 / NRRL Y-366-8)</name>
    <name type="common">Yeast</name>
    <name type="synonym">Hansenula anomala</name>
    <dbReference type="NCBI Taxonomy" id="683960"/>
    <lineage>
        <taxon>Eukaryota</taxon>
        <taxon>Fungi</taxon>
        <taxon>Dikarya</taxon>
        <taxon>Ascomycota</taxon>
        <taxon>Saccharomycotina</taxon>
        <taxon>Saccharomycetes</taxon>
        <taxon>Phaffomycetales</taxon>
        <taxon>Wickerhamomycetaceae</taxon>
        <taxon>Wickerhamomyces</taxon>
    </lineage>
</organism>
<dbReference type="InterPro" id="IPR036078">
    <property type="entry name" value="Spo11/TopoVI_A_sf"/>
</dbReference>
<protein>
    <recommendedName>
        <fullName evidence="4">DNA topoisomerase (ATP-hydrolyzing)</fullName>
        <ecNumber evidence="4">5.6.2.2</ecNumber>
    </recommendedName>
</protein>
<dbReference type="PANTHER" id="PTHR10848:SF0">
    <property type="entry name" value="MEIOTIC RECOMBINATION PROTEIN SPO11"/>
    <property type="match status" value="1"/>
</dbReference>